<dbReference type="AlphaFoldDB" id="A0A947DIB6"/>
<reference evidence="1" key="1">
    <citation type="submission" date="2020-11" db="EMBL/GenBank/DDBJ databases">
        <authorList>
            <person name="Konstantinou D."/>
            <person name="Gkelis S."/>
            <person name="Popin R."/>
            <person name="Fewer D."/>
            <person name="Sivonen K."/>
        </authorList>
    </citation>
    <scope>NUCLEOTIDE SEQUENCE</scope>
    <source>
        <strain evidence="1">TAU-MAC 1115</strain>
    </source>
</reference>
<reference evidence="1" key="2">
    <citation type="journal article" date="2021" name="Mar. Drugs">
        <title>Genome Reduction and Secondary Metabolism of the Marine Sponge-Associated Cyanobacterium Leptothoe.</title>
        <authorList>
            <person name="Konstantinou D."/>
            <person name="Popin R.V."/>
            <person name="Fewer D.P."/>
            <person name="Sivonen K."/>
            <person name="Gkelis S."/>
        </authorList>
    </citation>
    <scope>NUCLEOTIDE SEQUENCE</scope>
    <source>
        <strain evidence="1">TAU-MAC 1115</strain>
    </source>
</reference>
<evidence type="ECO:0000313" key="1">
    <source>
        <dbReference type="EMBL" id="MBT9316461.1"/>
    </source>
</evidence>
<dbReference type="Pfam" id="PF08852">
    <property type="entry name" value="DUF1822"/>
    <property type="match status" value="1"/>
</dbReference>
<organism evidence="1 2">
    <name type="scientific">Leptothoe spongobia TAU-MAC 1115</name>
    <dbReference type="NCBI Taxonomy" id="1967444"/>
    <lineage>
        <taxon>Bacteria</taxon>
        <taxon>Bacillati</taxon>
        <taxon>Cyanobacteriota</taxon>
        <taxon>Cyanophyceae</taxon>
        <taxon>Nodosilineales</taxon>
        <taxon>Cymatolegaceae</taxon>
        <taxon>Leptothoe</taxon>
        <taxon>Leptothoe spongobia</taxon>
    </lineage>
</organism>
<comment type="caution">
    <text evidence="1">The sequence shown here is derived from an EMBL/GenBank/DDBJ whole genome shotgun (WGS) entry which is preliminary data.</text>
</comment>
<protein>
    <submittedName>
        <fullName evidence="1">DUF1822 family protein</fullName>
    </submittedName>
</protein>
<dbReference type="InterPro" id="IPR014951">
    <property type="entry name" value="DUF1822"/>
</dbReference>
<dbReference type="EMBL" id="JADOES010000026">
    <property type="protein sequence ID" value="MBT9316461.1"/>
    <property type="molecule type" value="Genomic_DNA"/>
</dbReference>
<evidence type="ECO:0000313" key="2">
    <source>
        <dbReference type="Proteomes" id="UP000717364"/>
    </source>
</evidence>
<keyword evidence="2" id="KW-1185">Reference proteome</keyword>
<name>A0A947DIB6_9CYAN</name>
<accession>A0A947DIB6</accession>
<gene>
    <name evidence="1" type="ORF">IXB50_13605</name>
</gene>
<sequence>MAVSLKASEEGLKKIDQLRREKGWMATDPRWCEAAYTSPKTLTRFRRGQPVQQDTFVNICQAIGIAWENVIDRGSALPSTSIRWELRIEADDTLKDAIFELIKKHSGDATLSLRKLEKGSLVFVLEGSLEGFERMEYLFSEGIVSTLMEAQILGVRPRTVNQPVRLSNWLQNNFEAIWRPPTPALARTLSVTEPNGDSSGNPLRRAKDIQLGPQSAVQLLTQLTPQEQGAVDISIRVYPRQDLVYLPAGLQLIMIDPESGLYEVIEAREQDNWIQLELSGELGEAFMIKLQLGEAVVTEDFII</sequence>
<dbReference type="RefSeq" id="WP_215609526.1">
    <property type="nucleotide sequence ID" value="NZ_JADOES010000026.1"/>
</dbReference>
<dbReference type="Proteomes" id="UP000717364">
    <property type="component" value="Unassembled WGS sequence"/>
</dbReference>
<proteinExistence type="predicted"/>